<name>A0A1D8GIF4_9FIRM</name>
<dbReference type="KEGG" id="gfe:Gferi_14525"/>
<evidence type="ECO:0000313" key="2">
    <source>
        <dbReference type="EMBL" id="AOT70681.1"/>
    </source>
</evidence>
<feature type="coiled-coil region" evidence="1">
    <location>
        <begin position="89"/>
        <end position="116"/>
    </location>
</feature>
<organism evidence="2 3">
    <name type="scientific">Geosporobacter ferrireducens</name>
    <dbReference type="NCBI Taxonomy" id="1424294"/>
    <lineage>
        <taxon>Bacteria</taxon>
        <taxon>Bacillati</taxon>
        <taxon>Bacillota</taxon>
        <taxon>Clostridia</taxon>
        <taxon>Peptostreptococcales</taxon>
        <taxon>Thermotaleaceae</taxon>
        <taxon>Geosporobacter</taxon>
    </lineage>
</organism>
<keyword evidence="1" id="KW-0175">Coiled coil</keyword>
<accession>A0A1D8GIF4</accession>
<dbReference type="EMBL" id="CP017269">
    <property type="protein sequence ID" value="AOT70681.1"/>
    <property type="molecule type" value="Genomic_DNA"/>
</dbReference>
<evidence type="ECO:0000256" key="1">
    <source>
        <dbReference type="SAM" id="Coils"/>
    </source>
</evidence>
<keyword evidence="3" id="KW-1185">Reference proteome</keyword>
<sequence length="255" mass="29641">MLELQIVNNSLEEIKKANLLPPEKMQIVNDLLPELKHNFNTSTVWRTETEIKYSVLQNKMFPDKASKYHQAKTEQMVFFEQLMQLSFNYRKTQGEIVIKEAEIEELEDILTNLELKPWQIKKIEAQIGIKSLEKQELAFKLEYMQKQGVDRVRELEIWSKIKTELDDSSFDKDSKDSNQLLSLTKRYAIEAYNVLHIAGQSVDIGATNNILGQFETMMLACIEKGIVSYVIDHFGETSPIGSWLMQSFNLQKKDQ</sequence>
<dbReference type="Proteomes" id="UP000095743">
    <property type="component" value="Chromosome"/>
</dbReference>
<protein>
    <submittedName>
        <fullName evidence="2">Uncharacterized protein</fullName>
    </submittedName>
</protein>
<dbReference type="STRING" id="1424294.Gferi_14525"/>
<dbReference type="RefSeq" id="WP_069977706.1">
    <property type="nucleotide sequence ID" value="NZ_CP017269.1"/>
</dbReference>
<gene>
    <name evidence="2" type="ORF">Gferi_14525</name>
</gene>
<evidence type="ECO:0000313" key="3">
    <source>
        <dbReference type="Proteomes" id="UP000095743"/>
    </source>
</evidence>
<dbReference type="AlphaFoldDB" id="A0A1D8GIF4"/>
<reference evidence="2 3" key="1">
    <citation type="submission" date="2016-09" db="EMBL/GenBank/DDBJ databases">
        <title>Genomic analysis reveals versatility of anaerobic energy metabolism of Geosporobacter ferrireducens IRF9 of phylum Firmicutes.</title>
        <authorList>
            <person name="Kim S.-J."/>
        </authorList>
    </citation>
    <scope>NUCLEOTIDE SEQUENCE [LARGE SCALE GENOMIC DNA]</scope>
    <source>
        <strain evidence="2 3">IRF9</strain>
    </source>
</reference>
<proteinExistence type="predicted"/>